<proteinExistence type="predicted"/>
<evidence type="ECO:0000256" key="1">
    <source>
        <dbReference type="PROSITE-ProRule" id="PRU00076"/>
    </source>
</evidence>
<dbReference type="InterPro" id="IPR000742">
    <property type="entry name" value="EGF"/>
</dbReference>
<dbReference type="SMART" id="SM00181">
    <property type="entry name" value="EGF"/>
    <property type="match status" value="2"/>
</dbReference>
<evidence type="ECO:0000259" key="2">
    <source>
        <dbReference type="PROSITE" id="PS50026"/>
    </source>
</evidence>
<dbReference type="AlphaFoldDB" id="A0A7T8HG54"/>
<dbReference type="CDD" id="cd09631">
    <property type="entry name" value="DOMON_DOH"/>
    <property type="match status" value="1"/>
</dbReference>
<keyword evidence="5" id="KW-1185">Reference proteome</keyword>
<reference evidence="5" key="1">
    <citation type="submission" date="2021-01" db="EMBL/GenBank/DDBJ databases">
        <title>Caligus Genome Assembly.</title>
        <authorList>
            <person name="Gallardo-Escarate C."/>
        </authorList>
    </citation>
    <scope>NUCLEOTIDE SEQUENCE [LARGE SCALE GENOMIC DNA]</scope>
</reference>
<protein>
    <recommendedName>
        <fullName evidence="6">EGF-like domain-containing protein</fullName>
    </recommendedName>
</protein>
<evidence type="ECO:0000313" key="5">
    <source>
        <dbReference type="Proteomes" id="UP000595437"/>
    </source>
</evidence>
<dbReference type="PROSITE" id="PS50836">
    <property type="entry name" value="DOMON"/>
    <property type="match status" value="1"/>
</dbReference>
<dbReference type="Pfam" id="PF03351">
    <property type="entry name" value="DOMON"/>
    <property type="match status" value="1"/>
</dbReference>
<dbReference type="InterPro" id="IPR045266">
    <property type="entry name" value="DOH_DOMON"/>
</dbReference>
<dbReference type="PANTHER" id="PTHR46901">
    <property type="entry name" value="GH04942P"/>
    <property type="match status" value="1"/>
</dbReference>
<dbReference type="Gene3D" id="2.10.25.10">
    <property type="entry name" value="Laminin"/>
    <property type="match status" value="1"/>
</dbReference>
<sequence>IVPRGKLTVRCSGNGKYNRQSGSCECDRLYTGRRCQYKLECDSDDDCGNGKCIDIKSTGSTVKQCFCKMGYFGRYCDKSSALNSKITDLTSYQAEVEVILKVRGLSYGAVGFRKKGTSTSCRNFPLILEDGAPEGPVKFNQDLDLQSFIPKGRLHAMDCTDMVIGMARGNLNRVFDGYTRDRSRPRRDSFWGGEDDLTAALAYEEDGETTIAFRRKMKSNDKADVSIDDEDMHVIWAFGQELGKTKND</sequence>
<comment type="caution">
    <text evidence="1">Lacks conserved residue(s) required for the propagation of feature annotation.</text>
</comment>
<name>A0A7T8HG54_CALRO</name>
<dbReference type="OrthoDB" id="6376025at2759"/>
<evidence type="ECO:0008006" key="6">
    <source>
        <dbReference type="Google" id="ProtNLM"/>
    </source>
</evidence>
<dbReference type="PROSITE" id="PS00022">
    <property type="entry name" value="EGF_1"/>
    <property type="match status" value="1"/>
</dbReference>
<keyword evidence="1" id="KW-0245">EGF-like domain</keyword>
<dbReference type="EMBL" id="CP045895">
    <property type="protein sequence ID" value="QQP49186.1"/>
    <property type="molecule type" value="Genomic_DNA"/>
</dbReference>
<accession>A0A7T8HG54</accession>
<dbReference type="InterPro" id="IPR005018">
    <property type="entry name" value="DOMON_domain"/>
</dbReference>
<feature type="domain" description="DOMON" evidence="3">
    <location>
        <begin position="118"/>
        <end position="239"/>
    </location>
</feature>
<dbReference type="Pfam" id="PF23106">
    <property type="entry name" value="EGF_Teneurin"/>
    <property type="match status" value="1"/>
</dbReference>
<gene>
    <name evidence="4" type="ORF">FKW44_009746</name>
</gene>
<evidence type="ECO:0000259" key="3">
    <source>
        <dbReference type="PROSITE" id="PS50836"/>
    </source>
</evidence>
<feature type="domain" description="EGF-like" evidence="2">
    <location>
        <begin position="37"/>
        <end position="77"/>
    </location>
</feature>
<dbReference type="PROSITE" id="PS50026">
    <property type="entry name" value="EGF_3"/>
    <property type="match status" value="1"/>
</dbReference>
<organism evidence="4 5">
    <name type="scientific">Caligus rogercresseyi</name>
    <name type="common">Sea louse</name>
    <dbReference type="NCBI Taxonomy" id="217165"/>
    <lineage>
        <taxon>Eukaryota</taxon>
        <taxon>Metazoa</taxon>
        <taxon>Ecdysozoa</taxon>
        <taxon>Arthropoda</taxon>
        <taxon>Crustacea</taxon>
        <taxon>Multicrustacea</taxon>
        <taxon>Hexanauplia</taxon>
        <taxon>Copepoda</taxon>
        <taxon>Siphonostomatoida</taxon>
        <taxon>Caligidae</taxon>
        <taxon>Caligus</taxon>
    </lineage>
</organism>
<dbReference type="PROSITE" id="PS01186">
    <property type="entry name" value="EGF_2"/>
    <property type="match status" value="1"/>
</dbReference>
<feature type="non-terminal residue" evidence="4">
    <location>
        <position position="1"/>
    </location>
</feature>
<feature type="disulfide bond" evidence="1">
    <location>
        <begin position="67"/>
        <end position="76"/>
    </location>
</feature>
<dbReference type="Proteomes" id="UP000595437">
    <property type="component" value="Chromosome 6"/>
</dbReference>
<evidence type="ECO:0000313" key="4">
    <source>
        <dbReference type="EMBL" id="QQP49186.1"/>
    </source>
</evidence>
<keyword evidence="1" id="KW-1015">Disulfide bond</keyword>
<dbReference type="PANTHER" id="PTHR46901:SF2">
    <property type="entry name" value="GH04942P"/>
    <property type="match status" value="1"/>
</dbReference>